<evidence type="ECO:0000313" key="1">
    <source>
        <dbReference type="EnsemblMetazoa" id="GPPI005545-PA"/>
    </source>
</evidence>
<name>A0A1B0AR73_9MUSC</name>
<dbReference type="EMBL" id="JXJN01002269">
    <property type="status" value="NOT_ANNOTATED_CDS"/>
    <property type="molecule type" value="Genomic_DNA"/>
</dbReference>
<evidence type="ECO:0000313" key="2">
    <source>
        <dbReference type="Proteomes" id="UP000092460"/>
    </source>
</evidence>
<organism evidence="1 2">
    <name type="scientific">Glossina palpalis gambiensis</name>
    <dbReference type="NCBI Taxonomy" id="67801"/>
    <lineage>
        <taxon>Eukaryota</taxon>
        <taxon>Metazoa</taxon>
        <taxon>Ecdysozoa</taxon>
        <taxon>Arthropoda</taxon>
        <taxon>Hexapoda</taxon>
        <taxon>Insecta</taxon>
        <taxon>Pterygota</taxon>
        <taxon>Neoptera</taxon>
        <taxon>Endopterygota</taxon>
        <taxon>Diptera</taxon>
        <taxon>Brachycera</taxon>
        <taxon>Muscomorpha</taxon>
        <taxon>Hippoboscoidea</taxon>
        <taxon>Glossinidae</taxon>
        <taxon>Glossina</taxon>
    </lineage>
</organism>
<reference evidence="1" key="2">
    <citation type="submission" date="2020-05" db="UniProtKB">
        <authorList>
            <consortium name="EnsemblMetazoa"/>
        </authorList>
    </citation>
    <scope>IDENTIFICATION</scope>
    <source>
        <strain evidence="1">IAEA</strain>
    </source>
</reference>
<accession>A0A1B0AR73</accession>
<proteinExistence type="predicted"/>
<protein>
    <submittedName>
        <fullName evidence="1">Uncharacterized protein</fullName>
    </submittedName>
</protein>
<dbReference type="VEuPathDB" id="VectorBase:GPPI005545"/>
<dbReference type="AlphaFoldDB" id="A0A1B0AR73"/>
<dbReference type="Proteomes" id="UP000092460">
    <property type="component" value="Unassembled WGS sequence"/>
</dbReference>
<sequence length="157" mass="18222">MSRQLFTASYSFAIAAYTCIYSPKVFVFDCHDTLIVANKPPIEQHYWRQAKQCTCLQFGLIVALKSFAAHLFVFRDSMQALEFAHFQYLYYVRVLCGEDKNENLSISQAIKSVIETYYMLRNTPMHMNIPQLLFVAGIPINSIQDGVPELFEYFVDY</sequence>
<dbReference type="EnsemblMetazoa" id="GPPI005545-RA">
    <property type="protein sequence ID" value="GPPI005545-PA"/>
    <property type="gene ID" value="GPPI005545"/>
</dbReference>
<reference evidence="2" key="1">
    <citation type="submission" date="2015-01" db="EMBL/GenBank/DDBJ databases">
        <authorList>
            <person name="Aksoy S."/>
            <person name="Warren W."/>
            <person name="Wilson R.K."/>
        </authorList>
    </citation>
    <scope>NUCLEOTIDE SEQUENCE [LARGE SCALE GENOMIC DNA]</scope>
    <source>
        <strain evidence="2">IAEA</strain>
    </source>
</reference>
<keyword evidence="2" id="KW-1185">Reference proteome</keyword>